<feature type="modified residue" description="4-aspartylphosphate" evidence="4">
    <location>
        <position position="48"/>
    </location>
</feature>
<reference evidence="6 7" key="1">
    <citation type="submission" date="2019-11" db="EMBL/GenBank/DDBJ databases">
        <title>Whole-genome sequence of a Rhodoblastus acidophilus DSM 142.</title>
        <authorList>
            <person name="Kyndt J.A."/>
            <person name="Meyer T.E."/>
        </authorList>
    </citation>
    <scope>NUCLEOTIDE SEQUENCE [LARGE SCALE GENOMIC DNA]</scope>
    <source>
        <strain evidence="6 7">DSM 142</strain>
    </source>
</reference>
<dbReference type="Pfam" id="PF00072">
    <property type="entry name" value="Response_reg"/>
    <property type="match status" value="1"/>
</dbReference>
<proteinExistence type="predicted"/>
<evidence type="ECO:0000313" key="6">
    <source>
        <dbReference type="EMBL" id="MTV33379.1"/>
    </source>
</evidence>
<dbReference type="SUPFAM" id="SSF52172">
    <property type="entry name" value="CheY-like"/>
    <property type="match status" value="1"/>
</dbReference>
<evidence type="ECO:0000256" key="3">
    <source>
        <dbReference type="ARBA" id="ARBA00023163"/>
    </source>
</evidence>
<evidence type="ECO:0000256" key="1">
    <source>
        <dbReference type="ARBA" id="ARBA00022553"/>
    </source>
</evidence>
<dbReference type="PANTHER" id="PTHR44591:SF3">
    <property type="entry name" value="RESPONSE REGULATORY DOMAIN-CONTAINING PROTEIN"/>
    <property type="match status" value="1"/>
</dbReference>
<dbReference type="GO" id="GO:0000160">
    <property type="term" value="P:phosphorelay signal transduction system"/>
    <property type="evidence" value="ECO:0007669"/>
    <property type="project" value="InterPro"/>
</dbReference>
<dbReference type="InterPro" id="IPR050595">
    <property type="entry name" value="Bact_response_regulator"/>
</dbReference>
<dbReference type="EMBL" id="WNKS01000048">
    <property type="protein sequence ID" value="MTV33379.1"/>
    <property type="molecule type" value="Genomic_DNA"/>
</dbReference>
<name>A0A6N8DSE6_RHOAC</name>
<comment type="caution">
    <text evidence="6">The sequence shown here is derived from an EMBL/GenBank/DDBJ whole genome shotgun (WGS) entry which is preliminary data.</text>
</comment>
<keyword evidence="3" id="KW-0804">Transcription</keyword>
<feature type="domain" description="Response regulatory" evidence="5">
    <location>
        <begin position="1"/>
        <end position="115"/>
    </location>
</feature>
<dbReference type="Gene3D" id="3.40.50.2300">
    <property type="match status" value="1"/>
</dbReference>
<accession>A0A6N8DSE6</accession>
<dbReference type="RefSeq" id="WP_155448056.1">
    <property type="nucleotide sequence ID" value="NZ_JAOQNR010000040.1"/>
</dbReference>
<evidence type="ECO:0000256" key="4">
    <source>
        <dbReference type="PROSITE-ProRule" id="PRU00169"/>
    </source>
</evidence>
<keyword evidence="2" id="KW-0805">Transcription regulation</keyword>
<sequence length="132" mass="13862">MRQGLPAGPPRASAELADHGFRVVEAADGTEALRLIGGNLDIDVLVTDLTMARTSGVELIQAAQAARPRVPAILITGNAMEAATSFMAEAAHETVDPVRKPIDSTDLAERIMDLVERSVLSTSASCEIIGEP</sequence>
<dbReference type="PANTHER" id="PTHR44591">
    <property type="entry name" value="STRESS RESPONSE REGULATOR PROTEIN 1"/>
    <property type="match status" value="1"/>
</dbReference>
<dbReference type="AlphaFoldDB" id="A0A6N8DSE6"/>
<dbReference type="InterPro" id="IPR001789">
    <property type="entry name" value="Sig_transdc_resp-reg_receiver"/>
</dbReference>
<evidence type="ECO:0000256" key="2">
    <source>
        <dbReference type="ARBA" id="ARBA00023015"/>
    </source>
</evidence>
<organism evidence="6 7">
    <name type="scientific">Rhodoblastus acidophilus</name>
    <name type="common">Rhodopseudomonas acidophila</name>
    <dbReference type="NCBI Taxonomy" id="1074"/>
    <lineage>
        <taxon>Bacteria</taxon>
        <taxon>Pseudomonadati</taxon>
        <taxon>Pseudomonadota</taxon>
        <taxon>Alphaproteobacteria</taxon>
        <taxon>Hyphomicrobiales</taxon>
        <taxon>Rhodoblastaceae</taxon>
        <taxon>Rhodoblastus</taxon>
    </lineage>
</organism>
<keyword evidence="1 4" id="KW-0597">Phosphoprotein</keyword>
<gene>
    <name evidence="6" type="ORF">GJ654_20630</name>
</gene>
<protein>
    <submittedName>
        <fullName evidence="6">Response regulator</fullName>
    </submittedName>
</protein>
<dbReference type="Proteomes" id="UP000439113">
    <property type="component" value="Unassembled WGS sequence"/>
</dbReference>
<evidence type="ECO:0000259" key="5">
    <source>
        <dbReference type="PROSITE" id="PS50110"/>
    </source>
</evidence>
<dbReference type="PROSITE" id="PS50110">
    <property type="entry name" value="RESPONSE_REGULATORY"/>
    <property type="match status" value="1"/>
</dbReference>
<evidence type="ECO:0000313" key="7">
    <source>
        <dbReference type="Proteomes" id="UP000439113"/>
    </source>
</evidence>
<dbReference type="InterPro" id="IPR011006">
    <property type="entry name" value="CheY-like_superfamily"/>
</dbReference>
<dbReference type="OrthoDB" id="9784719at2"/>